<accession>A0ABV4XG17</accession>
<proteinExistence type="predicted"/>
<name>A0ABV4XG17_9CYAN</name>
<dbReference type="InterPro" id="IPR011990">
    <property type="entry name" value="TPR-like_helical_dom_sf"/>
</dbReference>
<comment type="caution">
    <text evidence="1">The sequence shown here is derived from an EMBL/GenBank/DDBJ whole genome shotgun (WGS) entry which is preliminary data.</text>
</comment>
<evidence type="ECO:0000313" key="2">
    <source>
        <dbReference type="Proteomes" id="UP001576774"/>
    </source>
</evidence>
<protein>
    <submittedName>
        <fullName evidence="1">Uncharacterized protein</fullName>
    </submittedName>
</protein>
<gene>
    <name evidence="1" type="ORF">ACE1CC_33305</name>
</gene>
<dbReference type="Gene3D" id="1.25.40.10">
    <property type="entry name" value="Tetratricopeptide repeat domain"/>
    <property type="match status" value="1"/>
</dbReference>
<dbReference type="RefSeq" id="WP_413274727.1">
    <property type="nucleotide sequence ID" value="NZ_JBHFNQ010000242.1"/>
</dbReference>
<sequence>MQIHSNFADAHLIRGVSRFALGEQQQGIDDVQTAAQIYNNKGIKDRYELAQKWLNENNQTNIQSTPNNSSIDPCQERIDSLTSQLNQALGNLPGDPVGQMGVTNRREYHYMLQEARSLYTDPNCPSARQQIGTSFRSAWQTQIRAKREYRRIFTSSIKGQCDTTCSLSNIGGNPDNSCQDRCQQSYANELRSQDREYEIEMEEMDRFFSGR</sequence>
<dbReference type="Proteomes" id="UP001576774">
    <property type="component" value="Unassembled WGS sequence"/>
</dbReference>
<reference evidence="1 2" key="1">
    <citation type="submission" date="2024-09" db="EMBL/GenBank/DDBJ databases">
        <title>Floridaenema gen nov. (Aerosakkonemataceae, Aerosakkonematales ord. nov., Cyanobacteria) from benthic tropical and subtropical fresh waters, with the description of four new species.</title>
        <authorList>
            <person name="Moretto J.A."/>
            <person name="Berthold D.E."/>
            <person name="Lefler F.W."/>
            <person name="Huang I.-S."/>
            <person name="Laughinghouse H. IV."/>
        </authorList>
    </citation>
    <scope>NUCLEOTIDE SEQUENCE [LARGE SCALE GENOMIC DNA]</scope>
    <source>
        <strain evidence="1 2">BLCC-F46</strain>
    </source>
</reference>
<organism evidence="1 2">
    <name type="scientific">Floridaenema aerugineum BLCC-F46</name>
    <dbReference type="NCBI Taxonomy" id="3153654"/>
    <lineage>
        <taxon>Bacteria</taxon>
        <taxon>Bacillati</taxon>
        <taxon>Cyanobacteriota</taxon>
        <taxon>Cyanophyceae</taxon>
        <taxon>Oscillatoriophycideae</taxon>
        <taxon>Aerosakkonematales</taxon>
        <taxon>Aerosakkonemataceae</taxon>
        <taxon>Floridanema</taxon>
        <taxon>Floridanema aerugineum</taxon>
    </lineage>
</organism>
<evidence type="ECO:0000313" key="1">
    <source>
        <dbReference type="EMBL" id="MFB2881755.1"/>
    </source>
</evidence>
<keyword evidence="2" id="KW-1185">Reference proteome</keyword>
<dbReference type="EMBL" id="JBHFNQ010000242">
    <property type="protein sequence ID" value="MFB2881755.1"/>
    <property type="molecule type" value="Genomic_DNA"/>
</dbReference>